<reference evidence="1 2" key="1">
    <citation type="submission" date="2019-02" db="EMBL/GenBank/DDBJ databases">
        <title>Deep-cultivation of Planctomycetes and their phenomic and genomic characterization uncovers novel biology.</title>
        <authorList>
            <person name="Wiegand S."/>
            <person name="Jogler M."/>
            <person name="Boedeker C."/>
            <person name="Pinto D."/>
            <person name="Vollmers J."/>
            <person name="Rivas-Marin E."/>
            <person name="Kohn T."/>
            <person name="Peeters S.H."/>
            <person name="Heuer A."/>
            <person name="Rast P."/>
            <person name="Oberbeckmann S."/>
            <person name="Bunk B."/>
            <person name="Jeske O."/>
            <person name="Meyerdierks A."/>
            <person name="Storesund J.E."/>
            <person name="Kallscheuer N."/>
            <person name="Luecker S."/>
            <person name="Lage O.M."/>
            <person name="Pohl T."/>
            <person name="Merkel B.J."/>
            <person name="Hornburger P."/>
            <person name="Mueller R.-W."/>
            <person name="Bruemmer F."/>
            <person name="Labrenz M."/>
            <person name="Spormann A.M."/>
            <person name="Op den Camp H."/>
            <person name="Overmann J."/>
            <person name="Amann R."/>
            <person name="Jetten M.S.M."/>
            <person name="Mascher T."/>
            <person name="Medema M.H."/>
            <person name="Devos D.P."/>
            <person name="Kaster A.-K."/>
            <person name="Ovreas L."/>
            <person name="Rohde M."/>
            <person name="Galperin M.Y."/>
            <person name="Jogler C."/>
        </authorList>
    </citation>
    <scope>NUCLEOTIDE SEQUENCE [LARGE SCALE GENOMIC DNA]</scope>
    <source>
        <strain evidence="1 2">Pla110</strain>
    </source>
</reference>
<keyword evidence="2" id="KW-1185">Reference proteome</keyword>
<gene>
    <name evidence="1" type="ORF">Pla110_33990</name>
</gene>
<protein>
    <recommendedName>
        <fullName evidence="3">Exo-alpha-sialidase</fullName>
    </recommendedName>
</protein>
<dbReference type="SUPFAM" id="SSF50939">
    <property type="entry name" value="Sialidases"/>
    <property type="match status" value="1"/>
</dbReference>
<sequence length="404" mass="45057">MGLLRVPLGNPQKKGCPPGFKLCYPFRVDYALVLCLNSENSGSNNDLSLCVQTEGLMKQLRLTSAILCLATLLSLQGLTASSVHADDEIKIVSTQKIWDKAPHNAFTDLVFHNGEWFCVFREGMGHISPDGALRVLVSKDGETWESAALITSDDADLRDAKITVHPDGRLMLCGAGYMSAYAKQKEAGEELTATKHESYVWFSEDGRKWSEPVFIGDKNNWLWRVTWHDGTAYGVGYHTGDKRGTILYSSKNGTEFTPLVKPFNDEGYTNESSIIFTEDDTAYCLLRRDSSPHNTGLWGTSRPPYTEWDFKDTGVRLGGPHMLQLPDGRIVAAVRLYDAPVRTSLCWIDPETAKVTEFQKLPSGGDTSYAGLVWKDGMLWVSYYSSHDKKTSIYLSKVEIPLEK</sequence>
<name>A0A518CR17_9PLAN</name>
<evidence type="ECO:0000313" key="1">
    <source>
        <dbReference type="EMBL" id="QDU81655.1"/>
    </source>
</evidence>
<dbReference type="CDD" id="cd15482">
    <property type="entry name" value="Sialidase_non-viral"/>
    <property type="match status" value="1"/>
</dbReference>
<organism evidence="1 2">
    <name type="scientific">Polystyrenella longa</name>
    <dbReference type="NCBI Taxonomy" id="2528007"/>
    <lineage>
        <taxon>Bacteria</taxon>
        <taxon>Pseudomonadati</taxon>
        <taxon>Planctomycetota</taxon>
        <taxon>Planctomycetia</taxon>
        <taxon>Planctomycetales</taxon>
        <taxon>Planctomycetaceae</taxon>
        <taxon>Polystyrenella</taxon>
    </lineage>
</organism>
<evidence type="ECO:0000313" key="2">
    <source>
        <dbReference type="Proteomes" id="UP000317178"/>
    </source>
</evidence>
<dbReference type="EMBL" id="CP036281">
    <property type="protein sequence ID" value="QDU81655.1"/>
    <property type="molecule type" value="Genomic_DNA"/>
</dbReference>
<evidence type="ECO:0008006" key="3">
    <source>
        <dbReference type="Google" id="ProtNLM"/>
    </source>
</evidence>
<dbReference type="Proteomes" id="UP000317178">
    <property type="component" value="Chromosome"/>
</dbReference>
<accession>A0A518CR17</accession>
<dbReference type="Gene3D" id="2.120.10.10">
    <property type="match status" value="1"/>
</dbReference>
<dbReference type="AlphaFoldDB" id="A0A518CR17"/>
<proteinExistence type="predicted"/>
<dbReference type="InterPro" id="IPR036278">
    <property type="entry name" value="Sialidase_sf"/>
</dbReference>
<dbReference type="KEGG" id="plon:Pla110_33990"/>